<keyword evidence="8" id="KW-1185">Reference proteome</keyword>
<comment type="catalytic activity">
    <reaction evidence="6">
        <text>D-5-isobutylhydantoin = L-5-isobutylhydantoin</text>
        <dbReference type="Rhea" id="RHEA:84231"/>
        <dbReference type="ChEBI" id="CHEBI:233609"/>
        <dbReference type="ChEBI" id="CHEBI:233610"/>
    </reaction>
</comment>
<comment type="catalytic activity">
    <reaction evidence="2">
        <text>a D-5-monosubstituted hydantoin = a L-5-monosubstituted hydantoin</text>
        <dbReference type="Rhea" id="RHEA:46624"/>
        <dbReference type="ChEBI" id="CHEBI:86339"/>
        <dbReference type="ChEBI" id="CHEBI:86340"/>
        <dbReference type="EC" id="5.1.99.5"/>
    </reaction>
</comment>
<gene>
    <name evidence="7" type="ORF">ADU59_23780</name>
</gene>
<dbReference type="PANTHER" id="PTHR28047">
    <property type="entry name" value="PROTEIN DCG1"/>
    <property type="match status" value="1"/>
</dbReference>
<proteinExistence type="inferred from homology"/>
<evidence type="ECO:0000256" key="2">
    <source>
        <dbReference type="ARBA" id="ARBA00051635"/>
    </source>
</evidence>
<dbReference type="RefSeq" id="WP_068957236.1">
    <property type="nucleotide sequence ID" value="NZ_LGLV01000016.1"/>
</dbReference>
<evidence type="ECO:0000256" key="5">
    <source>
        <dbReference type="ARBA" id="ARBA00093199"/>
    </source>
</evidence>
<evidence type="ECO:0000256" key="3">
    <source>
        <dbReference type="ARBA" id="ARBA00066406"/>
    </source>
</evidence>
<comment type="caution">
    <text evidence="7">The sequence shown here is derived from an EMBL/GenBank/DDBJ whole genome shotgun (WGS) entry which is preliminary data.</text>
</comment>
<dbReference type="Pfam" id="PF01177">
    <property type="entry name" value="Asp_Glu_race"/>
    <property type="match status" value="1"/>
</dbReference>
<accession>A0A1C7NVR3</accession>
<dbReference type="InterPro" id="IPR015942">
    <property type="entry name" value="Asp/Glu/hydantoin_racemase"/>
</dbReference>
<evidence type="ECO:0000256" key="1">
    <source>
        <dbReference type="ARBA" id="ARBA00038414"/>
    </source>
</evidence>
<reference evidence="7 8" key="1">
    <citation type="journal article" date="2016" name="Syst. Appl. Microbiol.">
        <title>Pararhizobium polonicum sp. nov. isolated from tumors on stone fruit rootstocks.</title>
        <authorList>
            <person name="Pulawska J."/>
            <person name="Kuzmanovic N."/>
            <person name="Willems A."/>
            <person name="Pothier J.F."/>
        </authorList>
    </citation>
    <scope>NUCLEOTIDE SEQUENCE [LARGE SCALE GENOMIC DNA]</scope>
    <source>
        <strain evidence="7 8">F5.1</strain>
    </source>
</reference>
<protein>
    <recommendedName>
        <fullName evidence="4">Hydantoin racemase</fullName>
        <ecNumber evidence="3">5.1.99.5</ecNumber>
    </recommendedName>
</protein>
<organism evidence="7 8">
    <name type="scientific">Pararhizobium polonicum</name>
    <dbReference type="NCBI Taxonomy" id="1612624"/>
    <lineage>
        <taxon>Bacteria</taxon>
        <taxon>Pseudomonadati</taxon>
        <taxon>Pseudomonadota</taxon>
        <taxon>Alphaproteobacteria</taxon>
        <taxon>Hyphomicrobiales</taxon>
        <taxon>Rhizobiaceae</taxon>
        <taxon>Rhizobium/Agrobacterium group</taxon>
        <taxon>Pararhizobium</taxon>
    </lineage>
</organism>
<dbReference type="STRING" id="1612624.ADU59_23780"/>
<dbReference type="EC" id="5.1.99.5" evidence="3"/>
<dbReference type="PATRIC" id="fig|1612624.7.peg.2447"/>
<comment type="catalytic activity">
    <reaction evidence="5">
        <text>D-5-benzylhydantoin = L-5-benzylhydantoin</text>
        <dbReference type="Rhea" id="RHEA:83991"/>
        <dbReference type="ChEBI" id="CHEBI:176864"/>
        <dbReference type="ChEBI" id="CHEBI:233540"/>
    </reaction>
</comment>
<sequence>MRILVVNPNTTQSMTEKAAEAARAVAGPGTEIIAATSQMGPVSIEGHYDGALALPGLLAEIRKAEAAGVQAAVIACFDDTGLDAARSLAGFPVLGLCESALITAGLLAQRFTVVTTLERSRVLLENLSRHYGFGGRAKVRAADIPVLELEDPASGALDKLRRQIELALEEDGAEAIVLGCAGMADLAYALQQDYGVPVIDGVSAAVKQAEALIAQRLTTSKRGSYATPLAKVYTGGMAEFAPSEG</sequence>
<dbReference type="InterPro" id="IPR052186">
    <property type="entry name" value="Hydantoin_racemase-like"/>
</dbReference>
<comment type="similarity">
    <text evidence="1">Belongs to the HyuE racemase family.</text>
</comment>
<dbReference type="FunFam" id="3.40.50.12500:FF:000001">
    <property type="entry name" value="Putative hydantoin racemase"/>
    <property type="match status" value="1"/>
</dbReference>
<dbReference type="GO" id="GO:0036348">
    <property type="term" value="F:hydantoin racemase activity"/>
    <property type="evidence" value="ECO:0007669"/>
    <property type="project" value="UniProtKB-EC"/>
</dbReference>
<dbReference type="OrthoDB" id="9791723at2"/>
<dbReference type="EMBL" id="LGLV01000016">
    <property type="protein sequence ID" value="OBZ93101.1"/>
    <property type="molecule type" value="Genomic_DNA"/>
</dbReference>
<dbReference type="InterPro" id="IPR053714">
    <property type="entry name" value="Iso_Racemase_Enz_sf"/>
</dbReference>
<evidence type="ECO:0000313" key="8">
    <source>
        <dbReference type="Proteomes" id="UP000093111"/>
    </source>
</evidence>
<dbReference type="Proteomes" id="UP000093111">
    <property type="component" value="Unassembled WGS sequence"/>
</dbReference>
<dbReference type="GO" id="GO:0047661">
    <property type="term" value="F:amino-acid racemase activity"/>
    <property type="evidence" value="ECO:0007669"/>
    <property type="project" value="InterPro"/>
</dbReference>
<dbReference type="PANTHER" id="PTHR28047:SF5">
    <property type="entry name" value="PROTEIN DCG1"/>
    <property type="match status" value="1"/>
</dbReference>
<evidence type="ECO:0000256" key="6">
    <source>
        <dbReference type="ARBA" id="ARBA00093234"/>
    </source>
</evidence>
<evidence type="ECO:0000313" key="7">
    <source>
        <dbReference type="EMBL" id="OBZ93101.1"/>
    </source>
</evidence>
<dbReference type="AlphaFoldDB" id="A0A1C7NVR3"/>
<evidence type="ECO:0000256" key="4">
    <source>
        <dbReference type="ARBA" id="ARBA00067972"/>
    </source>
</evidence>
<dbReference type="Gene3D" id="3.40.50.12500">
    <property type="match status" value="1"/>
</dbReference>
<name>A0A1C7NVR3_9HYPH</name>